<evidence type="ECO:0000256" key="3">
    <source>
        <dbReference type="ARBA" id="ARBA00023136"/>
    </source>
</evidence>
<evidence type="ECO:0000256" key="4">
    <source>
        <dbReference type="SAM" id="MobiDB-lite"/>
    </source>
</evidence>
<feature type="region of interest" description="Disordered" evidence="4">
    <location>
        <begin position="1"/>
        <end position="95"/>
    </location>
</feature>
<protein>
    <submittedName>
        <fullName evidence="7">BamA/TamA family outer membrane protein</fullName>
    </submittedName>
</protein>
<evidence type="ECO:0000259" key="6">
    <source>
        <dbReference type="Pfam" id="PF07244"/>
    </source>
</evidence>
<dbReference type="Gene3D" id="3.10.20.310">
    <property type="entry name" value="membrane protein fhac"/>
    <property type="match status" value="2"/>
</dbReference>
<accession>A0A9X1DCH2</accession>
<sequence length="685" mass="73546">MMLAVPGIARAQPSPTTVPSPSATPAPAQTAPDNSLDLEEMPDIGLDWPDLAAPSASLPTDPVPEPEAASQNQAPPPPYPPSDAEVAAEQATSDATRDALAALDPSVPLRYHTTLDGFSAVADATFYTRFDTLSVLKQGEGDRANIAQIRRRGQSDTDLVDELLRARGYYDSRTRMRLGVDAGTDPHVNVILGASAGPRYLLSNVQVFGLEGASPLGTDLRGLFTVKQGDPADTDAILAATDKLRTGLGEGGYPFADVREPVLTVDHQQREAILNLNVTTGGFRRFGEIKVNQQAPFDARHVAVISRFKPGQPYNQSDITDLDRALIATGLVSQVTITPQEGKTDQLVDLAISMTPAPPRTISGEIGYGTGEGARIEASWQHRNFFPPEGALTLRGVLGTQEQSLTATLRRNNLGRRDRVLNLELSGANVDQPAYQALTAGIAGSFERQTNLIFQKDWTWSFGAELRISDERDLYGASLTPRHRTYVIAALPTGVTYDGSDDLLDPRKGFRLGARISPEVSLQNGVFSYIRGQVDGSAYVPFSDRVTIAGRFRLGTIVGASADRIAPTRRYYSGGGGSVRGYGYQAIGPRDLNNDPVGGRSLGELSLEARFRFGSLNQFGLVPFIDAGTISADPWPSARELRIGAGLGLRYYSNFGPIRIDVGTPLNPQPGDSRIGVYVSLGQAF</sequence>
<dbReference type="InterPro" id="IPR000184">
    <property type="entry name" value="Bac_surfAg_D15"/>
</dbReference>
<dbReference type="GO" id="GO:0019867">
    <property type="term" value="C:outer membrane"/>
    <property type="evidence" value="ECO:0007669"/>
    <property type="project" value="InterPro"/>
</dbReference>
<name>A0A9X1DCH2_9SPHN</name>
<proteinExistence type="predicted"/>
<dbReference type="PANTHER" id="PTHR12815">
    <property type="entry name" value="SORTING AND ASSEMBLY MACHINERY SAMM50 PROTEIN FAMILY MEMBER"/>
    <property type="match status" value="1"/>
</dbReference>
<keyword evidence="3" id="KW-0472">Membrane</keyword>
<evidence type="ECO:0000313" key="7">
    <source>
        <dbReference type="EMBL" id="MBT2187433.1"/>
    </source>
</evidence>
<dbReference type="EMBL" id="JAHGAW010000006">
    <property type="protein sequence ID" value="MBT2187433.1"/>
    <property type="molecule type" value="Genomic_DNA"/>
</dbReference>
<dbReference type="AlphaFoldDB" id="A0A9X1DCH2"/>
<keyword evidence="8" id="KW-1185">Reference proteome</keyword>
<feature type="domain" description="POTRA" evidence="6">
    <location>
        <begin position="219"/>
        <end position="281"/>
    </location>
</feature>
<comment type="caution">
    <text evidence="7">The sequence shown here is derived from an EMBL/GenBank/DDBJ whole genome shotgun (WGS) entry which is preliminary data.</text>
</comment>
<dbReference type="InterPro" id="IPR039910">
    <property type="entry name" value="D15-like"/>
</dbReference>
<dbReference type="PANTHER" id="PTHR12815:SF42">
    <property type="entry name" value="BACTERIAL SURFACE ANTIGEN (D15) DOMAIN-CONTAINING PROTEIN"/>
    <property type="match status" value="1"/>
</dbReference>
<dbReference type="Pfam" id="PF07244">
    <property type="entry name" value="POTRA"/>
    <property type="match status" value="1"/>
</dbReference>
<organism evidence="7 8">
    <name type="scientific">Sphingobium nicotianae</name>
    <dbReference type="NCBI Taxonomy" id="2782607"/>
    <lineage>
        <taxon>Bacteria</taxon>
        <taxon>Pseudomonadati</taxon>
        <taxon>Pseudomonadota</taxon>
        <taxon>Alphaproteobacteria</taxon>
        <taxon>Sphingomonadales</taxon>
        <taxon>Sphingomonadaceae</taxon>
        <taxon>Sphingobium</taxon>
    </lineage>
</organism>
<gene>
    <name evidence="7" type="ORF">KK488_10795</name>
</gene>
<dbReference type="InterPro" id="IPR010827">
    <property type="entry name" value="BamA/TamA_POTRA"/>
</dbReference>
<evidence type="ECO:0000259" key="5">
    <source>
        <dbReference type="Pfam" id="PF01103"/>
    </source>
</evidence>
<keyword evidence="2" id="KW-0812">Transmembrane</keyword>
<reference evidence="7" key="1">
    <citation type="submission" date="2021-05" db="EMBL/GenBank/DDBJ databases">
        <title>Genome of Sphingobium sp. strain.</title>
        <authorList>
            <person name="Fan R."/>
        </authorList>
    </citation>
    <scope>NUCLEOTIDE SEQUENCE</scope>
    <source>
        <strain evidence="7">H33</strain>
    </source>
</reference>
<keyword evidence="2" id="KW-1134">Transmembrane beta strand</keyword>
<evidence type="ECO:0000313" key="8">
    <source>
        <dbReference type="Proteomes" id="UP001138757"/>
    </source>
</evidence>
<feature type="domain" description="Bacterial surface antigen (D15)" evidence="5">
    <location>
        <begin position="369"/>
        <end position="685"/>
    </location>
</feature>
<comment type="subcellular location">
    <subcellularLocation>
        <location evidence="1">Membrane</location>
    </subcellularLocation>
</comment>
<evidence type="ECO:0000256" key="2">
    <source>
        <dbReference type="ARBA" id="ARBA00022452"/>
    </source>
</evidence>
<evidence type="ECO:0000256" key="1">
    <source>
        <dbReference type="ARBA" id="ARBA00004370"/>
    </source>
</evidence>
<dbReference type="Pfam" id="PF01103">
    <property type="entry name" value="Omp85"/>
    <property type="match status" value="1"/>
</dbReference>
<dbReference type="Proteomes" id="UP001138757">
    <property type="component" value="Unassembled WGS sequence"/>
</dbReference>
<dbReference type="Gene3D" id="2.40.160.50">
    <property type="entry name" value="membrane protein fhac: a member of the omp85/tpsb transporter family"/>
    <property type="match status" value="1"/>
</dbReference>